<name>A0A1F6F1S6_9BACT</name>
<sequence>MKHILHVHAERYHARKKRRENHIFADVVLIAISIVVAVILVRTHILTQILTSTTELGLLGTFVAGMFFTSVFTTAPAIATLGEISLVQSVLLTAFVGALGSVVGDHLIFRFVRDRVAADVTELLREEGMLTRARKVFKFKHFRWFTLLLGGFLIASPLPDEFGIAILGFSKMNLKWFTVLSFTFNFLGIYVIGLAARALAGA</sequence>
<evidence type="ECO:0000313" key="1">
    <source>
        <dbReference type="EMBL" id="OGG79807.1"/>
    </source>
</evidence>
<comment type="caution">
    <text evidence="1">The sequence shown here is derived from an EMBL/GenBank/DDBJ whole genome shotgun (WGS) entry which is preliminary data.</text>
</comment>
<organism evidence="1 2">
    <name type="scientific">Candidatus Kaiserbacteria bacterium RIFCSPLOWO2_01_FULL_54_13</name>
    <dbReference type="NCBI Taxonomy" id="1798512"/>
    <lineage>
        <taxon>Bacteria</taxon>
        <taxon>Candidatus Kaiseribacteriota</taxon>
    </lineage>
</organism>
<reference evidence="1 2" key="1">
    <citation type="journal article" date="2016" name="Nat. Commun.">
        <title>Thousands of microbial genomes shed light on interconnected biogeochemical processes in an aquifer system.</title>
        <authorList>
            <person name="Anantharaman K."/>
            <person name="Brown C.T."/>
            <person name="Hug L.A."/>
            <person name="Sharon I."/>
            <person name="Castelle C.J."/>
            <person name="Probst A.J."/>
            <person name="Thomas B.C."/>
            <person name="Singh A."/>
            <person name="Wilkins M.J."/>
            <person name="Karaoz U."/>
            <person name="Brodie E.L."/>
            <person name="Williams K.H."/>
            <person name="Hubbard S.S."/>
            <person name="Banfield J.F."/>
        </authorList>
    </citation>
    <scope>NUCLEOTIDE SEQUENCE [LARGE SCALE GENOMIC DNA]</scope>
</reference>
<evidence type="ECO:0008006" key="3">
    <source>
        <dbReference type="Google" id="ProtNLM"/>
    </source>
</evidence>
<proteinExistence type="predicted"/>
<evidence type="ECO:0000313" key="2">
    <source>
        <dbReference type="Proteomes" id="UP000177372"/>
    </source>
</evidence>
<gene>
    <name evidence="1" type="ORF">A3A39_00880</name>
</gene>
<protein>
    <recommendedName>
        <fullName evidence="3">TVP38/TMEM64 family membrane protein</fullName>
    </recommendedName>
</protein>
<dbReference type="Proteomes" id="UP000177372">
    <property type="component" value="Unassembled WGS sequence"/>
</dbReference>
<dbReference type="EMBL" id="MFLZ01000018">
    <property type="protein sequence ID" value="OGG79807.1"/>
    <property type="molecule type" value="Genomic_DNA"/>
</dbReference>
<dbReference type="STRING" id="1798512.A3A39_00880"/>
<accession>A0A1F6F1S6</accession>
<dbReference type="AlphaFoldDB" id="A0A1F6F1S6"/>